<comment type="caution">
    <text evidence="5">The sequence shown here is derived from an EMBL/GenBank/DDBJ whole genome shotgun (WGS) entry which is preliminary data.</text>
</comment>
<protein>
    <recommendedName>
        <fullName evidence="2">SWR1-complex protein 5</fullName>
    </recommendedName>
</protein>
<feature type="compositionally biased region" description="Polar residues" evidence="3">
    <location>
        <begin position="272"/>
        <end position="282"/>
    </location>
</feature>
<comment type="similarity">
    <text evidence="1">Belongs to the SWC5 family.</text>
</comment>
<dbReference type="PANTHER" id="PTHR48407">
    <property type="entry name" value="CRANIOFACIAL DEVELOPMENT PROTEIN 1"/>
    <property type="match status" value="1"/>
</dbReference>
<name>A0A7C8JPL4_ORBOL</name>
<accession>A0A7C8JPL4</accession>
<evidence type="ECO:0000313" key="6">
    <source>
        <dbReference type="Proteomes" id="UP000480548"/>
    </source>
</evidence>
<feature type="compositionally biased region" description="Basic and acidic residues" evidence="3">
    <location>
        <begin position="67"/>
        <end position="79"/>
    </location>
</feature>
<dbReference type="GO" id="GO:0000812">
    <property type="term" value="C:Swr1 complex"/>
    <property type="evidence" value="ECO:0007669"/>
    <property type="project" value="TreeGrafter"/>
</dbReference>
<dbReference type="InterPro" id="IPR027124">
    <property type="entry name" value="Swc5/CFDP1/2"/>
</dbReference>
<dbReference type="AlphaFoldDB" id="A0A7C8JPL4"/>
<feature type="region of interest" description="Disordered" evidence="3">
    <location>
        <begin position="272"/>
        <end position="296"/>
    </location>
</feature>
<evidence type="ECO:0000256" key="3">
    <source>
        <dbReference type="SAM" id="MobiDB-lite"/>
    </source>
</evidence>
<dbReference type="Proteomes" id="UP000480548">
    <property type="component" value="Unassembled WGS sequence"/>
</dbReference>
<feature type="domain" description="BCNT-C" evidence="4">
    <location>
        <begin position="293"/>
        <end position="367"/>
    </location>
</feature>
<feature type="region of interest" description="Disordered" evidence="3">
    <location>
        <begin position="1"/>
        <end position="221"/>
    </location>
</feature>
<evidence type="ECO:0000256" key="2">
    <source>
        <dbReference type="ARBA" id="ARBA00019138"/>
    </source>
</evidence>
<sequence>MSSKRAATAMVANDEDDEYHSSEDEDFNPDLQPTRNDEGDENSAESSYSESEEEDTKKHTRKPSKRKANDLPLLDRELVEENSGDEAIMRGAKAKRKKDGSGYDDEEEDEGPFIKTRSQKAKEVKKKVKRSTTTAADPTVDIDALWKSLNSPSPPKTLKPTTPLPGVKSTIQTVTTSKIEHTLPDSTSPGGPDESGIQVSTAEAATAVPLPAPLEGLPVGGVESRAETTAIIPAEENGMIAIKRTYEFAGETITEEKQVAANSFEARAYLSSLQAGAPQTSGPNPPKPLRRPMRKISKFDPAFVGAGGAKKASKLNTLEKSRLDWAGFVDKEGIGDELDKKRREGGDSYLERQDFLGRVGSRTSEKR</sequence>
<dbReference type="PROSITE" id="PS51279">
    <property type="entry name" value="BCNT_C"/>
    <property type="match status" value="1"/>
</dbReference>
<feature type="compositionally biased region" description="Acidic residues" evidence="3">
    <location>
        <begin position="102"/>
        <end position="111"/>
    </location>
</feature>
<evidence type="ECO:0000313" key="5">
    <source>
        <dbReference type="EMBL" id="KAF3130959.1"/>
    </source>
</evidence>
<gene>
    <name evidence="5" type="primary">SWC5</name>
    <name evidence="5" type="ORF">TWF703_007953</name>
</gene>
<organism evidence="5 6">
    <name type="scientific">Orbilia oligospora</name>
    <name type="common">Nematode-trapping fungus</name>
    <name type="synonym">Arthrobotrys oligospora</name>
    <dbReference type="NCBI Taxonomy" id="2813651"/>
    <lineage>
        <taxon>Eukaryota</taxon>
        <taxon>Fungi</taxon>
        <taxon>Dikarya</taxon>
        <taxon>Ascomycota</taxon>
        <taxon>Pezizomycotina</taxon>
        <taxon>Orbiliomycetes</taxon>
        <taxon>Orbiliales</taxon>
        <taxon>Orbiliaceae</taxon>
        <taxon>Orbilia</taxon>
    </lineage>
</organism>
<dbReference type="PANTHER" id="PTHR48407:SF1">
    <property type="entry name" value="CRANIOFACIAL DEVELOPMENT PROTEIN 1"/>
    <property type="match status" value="1"/>
</dbReference>
<reference evidence="5 6" key="1">
    <citation type="submission" date="2019-06" db="EMBL/GenBank/DDBJ databases">
        <authorList>
            <person name="Palmer J.M."/>
        </authorList>
    </citation>
    <scope>NUCLEOTIDE SEQUENCE [LARGE SCALE GENOMIC DNA]</scope>
    <source>
        <strain evidence="5 6">TWF703</strain>
    </source>
</reference>
<proteinExistence type="inferred from homology"/>
<dbReference type="Pfam" id="PF07572">
    <property type="entry name" value="BCNT"/>
    <property type="match status" value="1"/>
</dbReference>
<dbReference type="EMBL" id="WIQZ01000051">
    <property type="protein sequence ID" value="KAF3130959.1"/>
    <property type="molecule type" value="Genomic_DNA"/>
</dbReference>
<feature type="compositionally biased region" description="Basic residues" evidence="3">
    <location>
        <begin position="117"/>
        <end position="130"/>
    </location>
</feature>
<dbReference type="InterPro" id="IPR011421">
    <property type="entry name" value="BCNT-C"/>
</dbReference>
<feature type="compositionally biased region" description="Acidic residues" evidence="3">
    <location>
        <begin position="13"/>
        <end position="28"/>
    </location>
</feature>
<evidence type="ECO:0000256" key="1">
    <source>
        <dbReference type="ARBA" id="ARBA00010465"/>
    </source>
</evidence>
<evidence type="ECO:0000259" key="4">
    <source>
        <dbReference type="PROSITE" id="PS51279"/>
    </source>
</evidence>